<name>A0A6P5BL37_BOSIN</name>
<dbReference type="Pfam" id="PF12440">
    <property type="entry name" value="MAGE_N"/>
    <property type="match status" value="1"/>
</dbReference>
<dbReference type="GO" id="GO:0000122">
    <property type="term" value="P:negative regulation of transcription by RNA polymerase II"/>
    <property type="evidence" value="ECO:0007669"/>
    <property type="project" value="TreeGrafter"/>
</dbReference>
<keyword evidence="3" id="KW-1185">Reference proteome</keyword>
<dbReference type="SMART" id="SM01392">
    <property type="entry name" value="MAGE_N"/>
    <property type="match status" value="1"/>
</dbReference>
<evidence type="ECO:0000259" key="2">
    <source>
        <dbReference type="PROSITE" id="PS50838"/>
    </source>
</evidence>
<dbReference type="InterPro" id="IPR041899">
    <property type="entry name" value="MAGE_WH2"/>
</dbReference>
<feature type="compositionally biased region" description="Polar residues" evidence="1">
    <location>
        <begin position="39"/>
        <end position="51"/>
    </location>
</feature>
<reference evidence="4" key="1">
    <citation type="submission" date="2025-08" db="UniProtKB">
        <authorList>
            <consortium name="RefSeq"/>
        </authorList>
    </citation>
    <scope>IDENTIFICATION</scope>
    <source>
        <tissue evidence="4">Blood</tissue>
    </source>
</reference>
<dbReference type="Proteomes" id="UP001652663">
    <property type="component" value="Chromosome X"/>
</dbReference>
<dbReference type="KEGG" id="biu:109554925"/>
<dbReference type="PANTHER" id="PTHR11736">
    <property type="entry name" value="MELANOMA-ASSOCIATED ANTIGEN MAGE ANTIGEN"/>
    <property type="match status" value="1"/>
</dbReference>
<dbReference type="InterPro" id="IPR037445">
    <property type="entry name" value="MAGE"/>
</dbReference>
<feature type="region of interest" description="Disordered" evidence="1">
    <location>
        <begin position="1"/>
        <end position="106"/>
    </location>
</feature>
<feature type="compositionally biased region" description="Basic residues" evidence="1">
    <location>
        <begin position="1"/>
        <end position="17"/>
    </location>
</feature>
<dbReference type="PANTHER" id="PTHR11736:SF67">
    <property type="entry name" value="MELANOMA-ASSOCIATED ANTIGEN B6B"/>
    <property type="match status" value="1"/>
</dbReference>
<dbReference type="GeneID" id="109554925"/>
<dbReference type="PROSITE" id="PS50838">
    <property type="entry name" value="MAGE"/>
    <property type="match status" value="1"/>
</dbReference>
<dbReference type="InterPro" id="IPR041898">
    <property type="entry name" value="MAGE_WH1"/>
</dbReference>
<dbReference type="OrthoDB" id="205198at2759"/>
<evidence type="ECO:0000313" key="4">
    <source>
        <dbReference type="RefSeq" id="XP_019811059.2"/>
    </source>
</evidence>
<proteinExistence type="predicted"/>
<accession>A0A6P5BL37</accession>
<dbReference type="SMART" id="SM01373">
    <property type="entry name" value="MAGE"/>
    <property type="match status" value="1"/>
</dbReference>
<gene>
    <name evidence="4" type="primary">LOC109554925</name>
</gene>
<sequence>MPRRHKRKSHARGKRHQVRGDTQEAQASAAEAPKELCPSSDSSAPQGSLPSSPAAGDHQELQGAMAPSSPDAGPSCAGSGEGAQGPEEESAGASQEAPATQSTRKDPLARKARILVEFLLEKYTKKEPIMQSALMKIVSRKYRQHFPKILSTARERVELVFGLEMKEVDGRGNIYTLIRKLNLGGNDCLPDEGVLPKSHLLMVLLGVIFMNGNHATEEEIWEFLSMLGIYAGRRHCIFGDPKGSSPKIWCRRST</sequence>
<protein>
    <submittedName>
        <fullName evidence="4">Melanoma-associated antigen B17-like</fullName>
    </submittedName>
</protein>
<dbReference type="RefSeq" id="XP_019811059.2">
    <property type="nucleotide sequence ID" value="XM_019955500.2"/>
</dbReference>
<evidence type="ECO:0000256" key="1">
    <source>
        <dbReference type="SAM" id="MobiDB-lite"/>
    </source>
</evidence>
<evidence type="ECO:0000313" key="3">
    <source>
        <dbReference type="Proteomes" id="UP001652663"/>
    </source>
</evidence>
<dbReference type="InterPro" id="IPR002190">
    <property type="entry name" value="MHD_dom"/>
</dbReference>
<dbReference type="GO" id="GO:0005634">
    <property type="term" value="C:nucleus"/>
    <property type="evidence" value="ECO:0007669"/>
    <property type="project" value="TreeGrafter"/>
</dbReference>
<dbReference type="Gene3D" id="1.10.10.1210">
    <property type="entry name" value="MAGE homology domain, winged helix WH2 motif"/>
    <property type="match status" value="1"/>
</dbReference>
<dbReference type="Gene3D" id="1.10.10.1200">
    <property type="entry name" value="MAGE homology domain, winged helix WH1 motif"/>
    <property type="match status" value="1"/>
</dbReference>
<feature type="domain" description="MAGE" evidence="2">
    <location>
        <begin position="108"/>
        <end position="242"/>
    </location>
</feature>
<organism evidence="3 4">
    <name type="scientific">Bos indicus</name>
    <name type="common">Zebu</name>
    <dbReference type="NCBI Taxonomy" id="9915"/>
    <lineage>
        <taxon>Eukaryota</taxon>
        <taxon>Metazoa</taxon>
        <taxon>Chordata</taxon>
        <taxon>Craniata</taxon>
        <taxon>Vertebrata</taxon>
        <taxon>Euteleostomi</taxon>
        <taxon>Mammalia</taxon>
        <taxon>Eutheria</taxon>
        <taxon>Laurasiatheria</taxon>
        <taxon>Artiodactyla</taxon>
        <taxon>Ruminantia</taxon>
        <taxon>Pecora</taxon>
        <taxon>Bovidae</taxon>
        <taxon>Bovinae</taxon>
        <taxon>Bos</taxon>
    </lineage>
</organism>
<dbReference type="InterPro" id="IPR021072">
    <property type="entry name" value="MAGE_N"/>
</dbReference>